<keyword evidence="4" id="KW-0597">Phosphoprotein</keyword>
<keyword evidence="11" id="KW-0472">Membrane</keyword>
<dbReference type="Pfam" id="PF02518">
    <property type="entry name" value="HATPase_c"/>
    <property type="match status" value="1"/>
</dbReference>
<dbReference type="PROSITE" id="PS50885">
    <property type="entry name" value="HAMP"/>
    <property type="match status" value="1"/>
</dbReference>
<dbReference type="InterPro" id="IPR003660">
    <property type="entry name" value="HAMP_dom"/>
</dbReference>
<dbReference type="InterPro" id="IPR050428">
    <property type="entry name" value="TCS_sensor_his_kinase"/>
</dbReference>
<evidence type="ECO:0000313" key="15">
    <source>
        <dbReference type="Proteomes" id="UP001056937"/>
    </source>
</evidence>
<comment type="subcellular location">
    <subcellularLocation>
        <location evidence="2">Membrane</location>
    </subcellularLocation>
</comment>
<keyword evidence="8 11" id="KW-1133">Transmembrane helix</keyword>
<keyword evidence="7 14" id="KW-0418">Kinase</keyword>
<evidence type="ECO:0000256" key="7">
    <source>
        <dbReference type="ARBA" id="ARBA00022777"/>
    </source>
</evidence>
<organism evidence="14 15">
    <name type="scientific">Sphingomonas morindae</name>
    <dbReference type="NCBI Taxonomy" id="1541170"/>
    <lineage>
        <taxon>Bacteria</taxon>
        <taxon>Pseudomonadati</taxon>
        <taxon>Pseudomonadota</taxon>
        <taxon>Alphaproteobacteria</taxon>
        <taxon>Sphingomonadales</taxon>
        <taxon>Sphingomonadaceae</taxon>
        <taxon>Sphingomonas</taxon>
    </lineage>
</organism>
<evidence type="ECO:0000256" key="3">
    <source>
        <dbReference type="ARBA" id="ARBA00012438"/>
    </source>
</evidence>
<dbReference type="Proteomes" id="UP001056937">
    <property type="component" value="Chromosome 2"/>
</dbReference>
<dbReference type="PANTHER" id="PTHR45436">
    <property type="entry name" value="SENSOR HISTIDINE KINASE YKOH"/>
    <property type="match status" value="1"/>
</dbReference>
<dbReference type="CDD" id="cd00082">
    <property type="entry name" value="HisKA"/>
    <property type="match status" value="1"/>
</dbReference>
<evidence type="ECO:0000256" key="4">
    <source>
        <dbReference type="ARBA" id="ARBA00022553"/>
    </source>
</evidence>
<evidence type="ECO:0000256" key="10">
    <source>
        <dbReference type="SAM" id="MobiDB-lite"/>
    </source>
</evidence>
<evidence type="ECO:0000259" key="12">
    <source>
        <dbReference type="PROSITE" id="PS50109"/>
    </source>
</evidence>
<dbReference type="Gene3D" id="1.10.287.130">
    <property type="match status" value="1"/>
</dbReference>
<dbReference type="PROSITE" id="PS50109">
    <property type="entry name" value="HIS_KIN"/>
    <property type="match status" value="1"/>
</dbReference>
<feature type="region of interest" description="Disordered" evidence="10">
    <location>
        <begin position="93"/>
        <end position="146"/>
    </location>
</feature>
<dbReference type="EC" id="2.7.13.3" evidence="3"/>
<evidence type="ECO:0000256" key="9">
    <source>
        <dbReference type="ARBA" id="ARBA00023012"/>
    </source>
</evidence>
<feature type="compositionally biased region" description="Pro residues" evidence="10">
    <location>
        <begin position="124"/>
        <end position="140"/>
    </location>
</feature>
<evidence type="ECO:0000256" key="1">
    <source>
        <dbReference type="ARBA" id="ARBA00000085"/>
    </source>
</evidence>
<dbReference type="GO" id="GO:0016301">
    <property type="term" value="F:kinase activity"/>
    <property type="evidence" value="ECO:0007669"/>
    <property type="project" value="UniProtKB-KW"/>
</dbReference>
<keyword evidence="9" id="KW-0902">Two-component regulatory system</keyword>
<feature type="domain" description="Histidine kinase" evidence="12">
    <location>
        <begin position="266"/>
        <end position="466"/>
    </location>
</feature>
<dbReference type="InterPro" id="IPR005467">
    <property type="entry name" value="His_kinase_dom"/>
</dbReference>
<evidence type="ECO:0000313" key="14">
    <source>
        <dbReference type="EMBL" id="USI74835.1"/>
    </source>
</evidence>
<evidence type="ECO:0000256" key="5">
    <source>
        <dbReference type="ARBA" id="ARBA00022679"/>
    </source>
</evidence>
<name>A0ABY4XD44_9SPHN</name>
<keyword evidence="5" id="KW-0808">Transferase</keyword>
<evidence type="ECO:0000256" key="11">
    <source>
        <dbReference type="SAM" id="Phobius"/>
    </source>
</evidence>
<dbReference type="InterPro" id="IPR036890">
    <property type="entry name" value="HATPase_C_sf"/>
</dbReference>
<protein>
    <recommendedName>
        <fullName evidence="3">histidine kinase</fullName>
        <ecNumber evidence="3">2.7.13.3</ecNumber>
    </recommendedName>
</protein>
<comment type="catalytic activity">
    <reaction evidence="1">
        <text>ATP + protein L-histidine = ADP + protein N-phospho-L-histidine.</text>
        <dbReference type="EC" id="2.7.13.3"/>
    </reaction>
</comment>
<evidence type="ECO:0000256" key="6">
    <source>
        <dbReference type="ARBA" id="ARBA00022692"/>
    </source>
</evidence>
<gene>
    <name evidence="14" type="ORF">LHA26_18995</name>
</gene>
<keyword evidence="15" id="KW-1185">Reference proteome</keyword>
<dbReference type="Gene3D" id="3.30.565.10">
    <property type="entry name" value="Histidine kinase-like ATPase, C-terminal domain"/>
    <property type="match status" value="1"/>
</dbReference>
<reference evidence="14" key="1">
    <citation type="journal article" date="2022" name="Toxins">
        <title>Genomic Analysis of Sphingopyxis sp. USTB-05 for Biodegrading Cyanobacterial Hepatotoxins.</title>
        <authorList>
            <person name="Liu C."/>
            <person name="Xu Q."/>
            <person name="Zhao Z."/>
            <person name="Zhang H."/>
            <person name="Liu X."/>
            <person name="Yin C."/>
            <person name="Liu Y."/>
            <person name="Yan H."/>
        </authorList>
    </citation>
    <scope>NUCLEOTIDE SEQUENCE</scope>
    <source>
        <strain evidence="14">NBD5</strain>
    </source>
</reference>
<sequence>MRLLPRSLAGRLLATAALALLVALAIAAAAIGHVLGRFVIAGMDQRLDAQLALVARAVGPDGSVAPGRLIDPPPFDRPGSGWAWQLRAPGGRWHSASAAGMGPVRATGPSHNPPPPPHPERGPAAPPPQESGLPGPPPRPFDGIAADGAPIHGRLLEIATTRGPAVLLATAPRALVRRPLREATAPLLLSVALLGGLLLLAVLVQLRLGLRPLARLGTMLAEVRAGRRRHVEVEEPTELLPLVAELNALIDANEAGLAAARRHVANLAHGLKTPLATLRLDLAEPGRDPDGRLAAQVARLEAQIRHHLARARAAEPGAAATPRIPLRQALDALVAALARIHADRGVAARLAVPDALAVRCDPQDLDEALGNLLDNGWRHARRLVRCSAEPDGRQIALRIEDDGDTLDEAGLAALQAGEARLDEQGAGYGQGIRIARALIELHGGTLRFARGASGGLAVTLTLPAASDAPR</sequence>
<evidence type="ECO:0000256" key="8">
    <source>
        <dbReference type="ARBA" id="ARBA00022989"/>
    </source>
</evidence>
<dbReference type="InterPro" id="IPR003594">
    <property type="entry name" value="HATPase_dom"/>
</dbReference>
<dbReference type="PANTHER" id="PTHR45436:SF5">
    <property type="entry name" value="SENSOR HISTIDINE KINASE TRCS"/>
    <property type="match status" value="1"/>
</dbReference>
<proteinExistence type="predicted"/>
<evidence type="ECO:0000259" key="13">
    <source>
        <dbReference type="PROSITE" id="PS50885"/>
    </source>
</evidence>
<feature type="domain" description="HAMP" evidence="13">
    <location>
        <begin position="207"/>
        <end position="258"/>
    </location>
</feature>
<dbReference type="RefSeq" id="WP_252168649.1">
    <property type="nucleotide sequence ID" value="NZ_CP084931.1"/>
</dbReference>
<dbReference type="SMART" id="SM00387">
    <property type="entry name" value="HATPase_c"/>
    <property type="match status" value="1"/>
</dbReference>
<accession>A0ABY4XD44</accession>
<keyword evidence="6 11" id="KW-0812">Transmembrane</keyword>
<evidence type="ECO:0000256" key="2">
    <source>
        <dbReference type="ARBA" id="ARBA00004370"/>
    </source>
</evidence>
<dbReference type="InterPro" id="IPR003661">
    <property type="entry name" value="HisK_dim/P_dom"/>
</dbReference>
<feature type="transmembrane region" description="Helical" evidence="11">
    <location>
        <begin position="187"/>
        <end position="210"/>
    </location>
</feature>
<dbReference type="SUPFAM" id="SSF55874">
    <property type="entry name" value="ATPase domain of HSP90 chaperone/DNA topoisomerase II/histidine kinase"/>
    <property type="match status" value="1"/>
</dbReference>
<dbReference type="EMBL" id="CP084931">
    <property type="protein sequence ID" value="USI74835.1"/>
    <property type="molecule type" value="Genomic_DNA"/>
</dbReference>